<dbReference type="Pfam" id="PF13469">
    <property type="entry name" value="Sulfotransfer_3"/>
    <property type="match status" value="1"/>
</dbReference>
<dbReference type="GO" id="GO:0005794">
    <property type="term" value="C:Golgi apparatus"/>
    <property type="evidence" value="ECO:0007669"/>
    <property type="project" value="UniProtKB-ARBA"/>
</dbReference>
<dbReference type="AlphaFoldDB" id="A0A8E0VHM2"/>
<comment type="function">
    <text evidence="5">Catalyzes the O-sulfation of tyrosine residues within acidic motifs of polypeptides, using 3'-phosphoadenylyl sulfate (PAPS) as cosubstrate.</text>
</comment>
<dbReference type="SUPFAM" id="SSF52540">
    <property type="entry name" value="P-loop containing nucleoside triphosphate hydrolases"/>
    <property type="match status" value="1"/>
</dbReference>
<dbReference type="EC" id="2.8.2.20" evidence="2 5"/>
<comment type="catalytic activity">
    <reaction evidence="4 5">
        <text>L-tyrosyl-[protein] + 3'-phosphoadenylyl sulfate = O-sulfo-L-tyrosine-[protein] + adenosine 3',5'-bisphosphate + H(+)</text>
        <dbReference type="Rhea" id="RHEA:16801"/>
        <dbReference type="Rhea" id="RHEA-COMP:10136"/>
        <dbReference type="Rhea" id="RHEA-COMP:11688"/>
        <dbReference type="ChEBI" id="CHEBI:15378"/>
        <dbReference type="ChEBI" id="CHEBI:46858"/>
        <dbReference type="ChEBI" id="CHEBI:58339"/>
        <dbReference type="ChEBI" id="CHEBI:58343"/>
        <dbReference type="ChEBI" id="CHEBI:65286"/>
        <dbReference type="EC" id="2.8.2.20"/>
    </reaction>
</comment>
<name>A0A8E0VHM2_9TREM</name>
<evidence type="ECO:0000256" key="2">
    <source>
        <dbReference type="ARBA" id="ARBA00013262"/>
    </source>
</evidence>
<keyword evidence="3 5" id="KW-0808">Transferase</keyword>
<evidence type="ECO:0000313" key="6">
    <source>
        <dbReference type="EMBL" id="KAA0188757.1"/>
    </source>
</evidence>
<organism evidence="6 7">
    <name type="scientific">Fasciolopsis buskii</name>
    <dbReference type="NCBI Taxonomy" id="27845"/>
    <lineage>
        <taxon>Eukaryota</taxon>
        <taxon>Metazoa</taxon>
        <taxon>Spiralia</taxon>
        <taxon>Lophotrochozoa</taxon>
        <taxon>Platyhelminthes</taxon>
        <taxon>Trematoda</taxon>
        <taxon>Digenea</taxon>
        <taxon>Plagiorchiida</taxon>
        <taxon>Echinostomata</taxon>
        <taxon>Echinostomatoidea</taxon>
        <taxon>Fasciolidae</taxon>
        <taxon>Fasciolopsis</taxon>
    </lineage>
</organism>
<protein>
    <recommendedName>
        <fullName evidence="2 5">Protein-tyrosine sulfotransferase</fullName>
        <ecNumber evidence="2 5">2.8.2.20</ecNumber>
    </recommendedName>
</protein>
<evidence type="ECO:0000313" key="7">
    <source>
        <dbReference type="Proteomes" id="UP000728185"/>
    </source>
</evidence>
<proteinExistence type="inferred from homology"/>
<dbReference type="InterPro" id="IPR026634">
    <property type="entry name" value="TPST-like"/>
</dbReference>
<comment type="similarity">
    <text evidence="1 5">Belongs to the protein sulfotransferase family.</text>
</comment>
<dbReference type="Proteomes" id="UP000728185">
    <property type="component" value="Unassembled WGS sequence"/>
</dbReference>
<dbReference type="GO" id="GO:0008476">
    <property type="term" value="F:protein-tyrosine sulfotransferase activity"/>
    <property type="evidence" value="ECO:0007669"/>
    <property type="project" value="UniProtKB-EC"/>
</dbReference>
<dbReference type="PANTHER" id="PTHR12788">
    <property type="entry name" value="PROTEIN-TYROSINE SULFOTRANSFERASE 2"/>
    <property type="match status" value="1"/>
</dbReference>
<dbReference type="OrthoDB" id="545675at2759"/>
<dbReference type="InterPro" id="IPR027417">
    <property type="entry name" value="P-loop_NTPase"/>
</dbReference>
<keyword evidence="7" id="KW-1185">Reference proteome</keyword>
<gene>
    <name evidence="6" type="ORF">FBUS_08791</name>
</gene>
<comment type="caution">
    <text evidence="6">The sequence shown here is derived from an EMBL/GenBank/DDBJ whole genome shotgun (WGS) entry which is preliminary data.</text>
</comment>
<evidence type="ECO:0000256" key="4">
    <source>
        <dbReference type="ARBA" id="ARBA00048460"/>
    </source>
</evidence>
<accession>A0A8E0VHM2</accession>
<dbReference type="Gene3D" id="3.40.50.300">
    <property type="entry name" value="P-loop containing nucleotide triphosphate hydrolases"/>
    <property type="match status" value="1"/>
</dbReference>
<evidence type="ECO:0000256" key="1">
    <source>
        <dbReference type="ARBA" id="ARBA00009988"/>
    </source>
</evidence>
<reference evidence="6" key="1">
    <citation type="submission" date="2019-05" db="EMBL/GenBank/DDBJ databases">
        <title>Annotation for the trematode Fasciolopsis buski.</title>
        <authorList>
            <person name="Choi Y.-J."/>
        </authorList>
    </citation>
    <scope>NUCLEOTIDE SEQUENCE</scope>
    <source>
        <strain evidence="6">HT</strain>
        <tissue evidence="6">Whole worm</tissue>
    </source>
</reference>
<dbReference type="EMBL" id="LUCM01008230">
    <property type="protein sequence ID" value="KAA0188757.1"/>
    <property type="molecule type" value="Genomic_DNA"/>
</dbReference>
<sequence length="253" mass="29402">MLGELRNLQSGFIRKRLIEAHIYPNAIRSAFRAWIQVLIEQAGPPAPVLCNKDPLAFIELELLGKMFPEAKFIHMVRDGRAVTDSMIRRGIRMHTNLSTPEEIFHRWESITNSILDQCLKLTAKRCVTVPYEQLVLQPERTMRHILSFLDVPWDPVVLNHEKFVKKITILSRMEPSTEQVQYPIHLAGLTTWAGPRSILPKKFMKNIQKNSRLMQLLGYVKLTDPNDYGQTEPRLAQRTQELLRDPNFLRLLE</sequence>
<evidence type="ECO:0000256" key="3">
    <source>
        <dbReference type="ARBA" id="ARBA00022679"/>
    </source>
</evidence>
<dbReference type="PANTHER" id="PTHR12788:SF10">
    <property type="entry name" value="PROTEIN-TYROSINE SULFOTRANSFERASE"/>
    <property type="match status" value="1"/>
</dbReference>
<evidence type="ECO:0000256" key="5">
    <source>
        <dbReference type="RuleBase" id="RU365018"/>
    </source>
</evidence>